<dbReference type="GO" id="GO:0030979">
    <property type="term" value="P:alpha-glucan biosynthetic process"/>
    <property type="evidence" value="ECO:0007669"/>
    <property type="project" value="InterPro"/>
</dbReference>
<feature type="binding site" evidence="4">
    <location>
        <position position="260"/>
    </location>
    <ligand>
        <name>substrate</name>
    </ligand>
</feature>
<dbReference type="InParanoid" id="B4D0R2"/>
<dbReference type="SUPFAM" id="SSF88688">
    <property type="entry name" value="Families 57/38 glycoside transferase middle domain"/>
    <property type="match status" value="1"/>
</dbReference>
<dbReference type="InterPro" id="IPR011330">
    <property type="entry name" value="Glyco_hydro/deAcase_b/a-brl"/>
</dbReference>
<dbReference type="EMBL" id="ABVL01000006">
    <property type="protein sequence ID" value="EDY19924.1"/>
    <property type="molecule type" value="Genomic_DNA"/>
</dbReference>
<evidence type="ECO:0008006" key="10">
    <source>
        <dbReference type="Google" id="ProtNLM"/>
    </source>
</evidence>
<dbReference type="InterPro" id="IPR028995">
    <property type="entry name" value="Glyco_hydro_57/38_cen_sf"/>
</dbReference>
<protein>
    <recommendedName>
        <fullName evidence="10">Glycoside hydrolase family 57</fullName>
    </recommendedName>
</protein>
<dbReference type="PANTHER" id="PTHR41695">
    <property type="entry name" value="1,4-ALPHA-GLUCAN BRANCHING ENZYME RV3031-RELATED"/>
    <property type="match status" value="1"/>
</dbReference>
<accession>B4D0R2</accession>
<evidence type="ECO:0000256" key="4">
    <source>
        <dbReference type="PIRSR" id="PIRSR640042-2"/>
    </source>
</evidence>
<evidence type="ECO:0000256" key="2">
    <source>
        <dbReference type="ARBA" id="ARBA00023277"/>
    </source>
</evidence>
<feature type="active site" description="Nucleophile" evidence="3">
    <location>
        <position position="191"/>
    </location>
</feature>
<feature type="binding site" evidence="4">
    <location>
        <position position="406"/>
    </location>
    <ligand>
        <name>substrate</name>
    </ligand>
</feature>
<dbReference type="GO" id="GO:0003844">
    <property type="term" value="F:1,4-alpha-glucan branching enzyme activity"/>
    <property type="evidence" value="ECO:0007669"/>
    <property type="project" value="InterPro"/>
</dbReference>
<dbReference type="CDD" id="cd10792">
    <property type="entry name" value="GH57N_AmyC_like"/>
    <property type="match status" value="1"/>
</dbReference>
<dbReference type="InterPro" id="IPR040042">
    <property type="entry name" value="Branching_enz_MT3115-like"/>
</dbReference>
<evidence type="ECO:0000313" key="9">
    <source>
        <dbReference type="Proteomes" id="UP000005824"/>
    </source>
</evidence>
<evidence type="ECO:0000259" key="6">
    <source>
        <dbReference type="Pfam" id="PF03065"/>
    </source>
</evidence>
<dbReference type="PANTHER" id="PTHR41695:SF1">
    <property type="entry name" value="1,4-ALPHA-GLUCAN BRANCHING ENZYME TK1436"/>
    <property type="match status" value="1"/>
</dbReference>
<dbReference type="RefSeq" id="WP_006979838.1">
    <property type="nucleotide sequence ID" value="NZ_ABVL01000006.1"/>
</dbReference>
<feature type="active site" description="Proton donor" evidence="3">
    <location>
        <position position="352"/>
    </location>
</feature>
<comment type="similarity">
    <text evidence="1 5">Belongs to the glycosyl hydrolase 57 family.</text>
</comment>
<evidence type="ECO:0000313" key="8">
    <source>
        <dbReference type="EMBL" id="EDY19924.1"/>
    </source>
</evidence>
<keyword evidence="2 5" id="KW-0119">Carbohydrate metabolism</keyword>
<proteinExistence type="inferred from homology"/>
<name>B4D0R2_9BACT</name>
<feature type="domain" description="1,4-alpha-glucan branching enzyme C-terminal" evidence="7">
    <location>
        <begin position="426"/>
        <end position="529"/>
    </location>
</feature>
<dbReference type="Gene3D" id="1.20.1430.10">
    <property type="entry name" value="Families 57/38 glycoside transferase, middle domain"/>
    <property type="match status" value="1"/>
</dbReference>
<dbReference type="Pfam" id="PF09210">
    <property type="entry name" value="BE_C"/>
    <property type="match status" value="1"/>
</dbReference>
<feature type="binding site" evidence="4">
    <location>
        <position position="469"/>
    </location>
    <ligand>
        <name>substrate</name>
    </ligand>
</feature>
<sequence>MAPNGYLALILHAHLPYVRHPEYDEFLEEDWLYEAITETYLPLLSVLYRLAEDGVPFHLTLTLTPPLCHMLRDPLLQQRYGRYLERSIALANREIERTRGQGQIHELAQFYQARLNEARRDWSERWKRDLVTAFAELQERGVIEIITCAATHGFLPLMENFQESVRAQIFLARDHYREMFGRDPRGIWLPECAYVASLDRVLQEANLRWFVLDSHGVMFGNPRPRYAIYTPVFTPAGAAAFGRDRESSRQVWSAEEGYPGDPAYRDFYRDIGFDLSREYLGDALPSDGTRKFTGIKYHRITGRTPDKDLYNRGWAMGAADHHAGHFMGARAAQIQHLRSNMNVPPIVVSPFDAELFGHWWFEGPEFLNLFIRKSVYDQDAFQLTTPSLYLKENDTQQMVAPAASSWGHKGYWEVWLDDSNSWIYPHLHMAAKRMTEVARVHAKQEDIPERTQRALRQLARELLLAQSSDWAFLMKTGTARSYATKRTKDHLLRFTRLYDQIRAQDIDEAFLANCEWRDNIFPNLDWRYYA</sequence>
<evidence type="ECO:0000259" key="7">
    <source>
        <dbReference type="Pfam" id="PF09210"/>
    </source>
</evidence>
<dbReference type="InterPro" id="IPR004300">
    <property type="entry name" value="Glyco_hydro_57_N"/>
</dbReference>
<dbReference type="InterPro" id="IPR015293">
    <property type="entry name" value="BE_C"/>
</dbReference>
<evidence type="ECO:0000256" key="5">
    <source>
        <dbReference type="RuleBase" id="RU361196"/>
    </source>
</evidence>
<comment type="caution">
    <text evidence="8">The sequence shown here is derived from an EMBL/GenBank/DDBJ whole genome shotgun (WGS) entry which is preliminary data.</text>
</comment>
<feature type="domain" description="Glycoside hydrolase family 57 N-terminal" evidence="6">
    <location>
        <begin position="8"/>
        <end position="397"/>
    </location>
</feature>
<dbReference type="InterPro" id="IPR027291">
    <property type="entry name" value="Glyco_hydro_38_N_sf"/>
</dbReference>
<organism evidence="8 9">
    <name type="scientific">Chthoniobacter flavus Ellin428</name>
    <dbReference type="NCBI Taxonomy" id="497964"/>
    <lineage>
        <taxon>Bacteria</taxon>
        <taxon>Pseudomonadati</taxon>
        <taxon>Verrucomicrobiota</taxon>
        <taxon>Spartobacteria</taxon>
        <taxon>Chthoniobacterales</taxon>
        <taxon>Chthoniobacteraceae</taxon>
        <taxon>Chthoniobacter</taxon>
    </lineage>
</organism>
<dbReference type="GO" id="GO:0005576">
    <property type="term" value="C:extracellular region"/>
    <property type="evidence" value="ECO:0007669"/>
    <property type="project" value="TreeGrafter"/>
</dbReference>
<reference evidence="8 9" key="1">
    <citation type="journal article" date="2011" name="J. Bacteriol.">
        <title>Genome sequence of Chthoniobacter flavus Ellin428, an aerobic heterotrophic soil bacterium.</title>
        <authorList>
            <person name="Kant R."/>
            <person name="van Passel M.W."/>
            <person name="Palva A."/>
            <person name="Lucas S."/>
            <person name="Lapidus A."/>
            <person name="Glavina Del Rio T."/>
            <person name="Dalin E."/>
            <person name="Tice H."/>
            <person name="Bruce D."/>
            <person name="Goodwin L."/>
            <person name="Pitluck S."/>
            <person name="Larimer F.W."/>
            <person name="Land M.L."/>
            <person name="Hauser L."/>
            <person name="Sangwan P."/>
            <person name="de Vos W.M."/>
            <person name="Janssen P.H."/>
            <person name="Smidt H."/>
        </authorList>
    </citation>
    <scope>NUCLEOTIDE SEQUENCE [LARGE SCALE GENOMIC DNA]</scope>
    <source>
        <strain evidence="8 9">Ellin428</strain>
    </source>
</reference>
<keyword evidence="9" id="KW-1185">Reference proteome</keyword>
<dbReference type="SUPFAM" id="SSF88713">
    <property type="entry name" value="Glycoside hydrolase/deacetylase"/>
    <property type="match status" value="1"/>
</dbReference>
<dbReference type="Gene3D" id="3.20.110.10">
    <property type="entry name" value="Glycoside hydrolase 38, N terminal domain"/>
    <property type="match status" value="1"/>
</dbReference>
<dbReference type="STRING" id="497964.CfE428DRAFT_2513"/>
<dbReference type="InterPro" id="IPR037090">
    <property type="entry name" value="57_glycoside_trans_central"/>
</dbReference>
<feature type="binding site" evidence="4">
    <location>
        <position position="243"/>
    </location>
    <ligand>
        <name>substrate</name>
    </ligand>
</feature>
<gene>
    <name evidence="8" type="ORF">CfE428DRAFT_2513</name>
</gene>
<dbReference type="eggNOG" id="COG1543">
    <property type="taxonomic scope" value="Bacteria"/>
</dbReference>
<dbReference type="Proteomes" id="UP000005824">
    <property type="component" value="Unassembled WGS sequence"/>
</dbReference>
<dbReference type="AlphaFoldDB" id="B4D0R2"/>
<dbReference type="Pfam" id="PF03065">
    <property type="entry name" value="Glyco_hydro_57"/>
    <property type="match status" value="1"/>
</dbReference>
<evidence type="ECO:0000256" key="1">
    <source>
        <dbReference type="ARBA" id="ARBA00006821"/>
    </source>
</evidence>
<evidence type="ECO:0000256" key="3">
    <source>
        <dbReference type="PIRSR" id="PIRSR640042-1"/>
    </source>
</evidence>